<dbReference type="AlphaFoldDB" id="A0A1J6YQY5"/>
<dbReference type="EMBL" id="JWSP02000004">
    <property type="protein sequence ID" value="PNO32305.1"/>
    <property type="molecule type" value="Genomic_DNA"/>
</dbReference>
<organism evidence="4 5">
    <name type="scientific">Salmonella enterica subsp. houtenae serovar 50:g,z51:-</name>
    <dbReference type="NCBI Taxonomy" id="1173947"/>
    <lineage>
        <taxon>Bacteria</taxon>
        <taxon>Pseudomonadati</taxon>
        <taxon>Pseudomonadota</taxon>
        <taxon>Gammaproteobacteria</taxon>
        <taxon>Enterobacterales</taxon>
        <taxon>Enterobacteriaceae</taxon>
        <taxon>Salmonella</taxon>
    </lineage>
</organism>
<keyword evidence="1" id="KW-0805">Transcription regulation</keyword>
<gene>
    <name evidence="4" type="ORF">RK55_003160</name>
</gene>
<accession>A0A1J6YQY5</accession>
<evidence type="ECO:0000313" key="5">
    <source>
        <dbReference type="Proteomes" id="UP000236163"/>
    </source>
</evidence>
<dbReference type="Pfam" id="PF00455">
    <property type="entry name" value="DeoRC"/>
    <property type="match status" value="1"/>
</dbReference>
<dbReference type="SMART" id="SM01134">
    <property type="entry name" value="DeoRC"/>
    <property type="match status" value="1"/>
</dbReference>
<comment type="caution">
    <text evidence="4">The sequence shown here is derived from an EMBL/GenBank/DDBJ whole genome shotgun (WGS) entry which is preliminary data.</text>
</comment>
<dbReference type="InterPro" id="IPR001034">
    <property type="entry name" value="DeoR_HTH"/>
</dbReference>
<evidence type="ECO:0000256" key="2">
    <source>
        <dbReference type="ARBA" id="ARBA00023163"/>
    </source>
</evidence>
<proteinExistence type="predicted"/>
<dbReference type="PANTHER" id="PTHR30363:SF44">
    <property type="entry name" value="AGA OPERON TRANSCRIPTIONAL REPRESSOR-RELATED"/>
    <property type="match status" value="1"/>
</dbReference>
<dbReference type="Pfam" id="PF08220">
    <property type="entry name" value="HTH_DeoR"/>
    <property type="match status" value="1"/>
</dbReference>
<dbReference type="PROSITE" id="PS51000">
    <property type="entry name" value="HTH_DEOR_2"/>
    <property type="match status" value="1"/>
</dbReference>
<dbReference type="InterPro" id="IPR050313">
    <property type="entry name" value="Carb_Metab_HTH_regulators"/>
</dbReference>
<evidence type="ECO:0000313" key="4">
    <source>
        <dbReference type="EMBL" id="PNO32305.1"/>
    </source>
</evidence>
<dbReference type="SUPFAM" id="SSF46785">
    <property type="entry name" value="Winged helix' DNA-binding domain"/>
    <property type="match status" value="1"/>
</dbReference>
<dbReference type="STRING" id="523831.SEHO0A_04613"/>
<protein>
    <submittedName>
        <fullName evidence="4">DeoR/GlpR transcriptional regulator</fullName>
    </submittedName>
</protein>
<dbReference type="InterPro" id="IPR014036">
    <property type="entry name" value="DeoR-like_C"/>
</dbReference>
<evidence type="ECO:0000256" key="1">
    <source>
        <dbReference type="ARBA" id="ARBA00023015"/>
    </source>
</evidence>
<name>A0A1J6YQY5_SALHO</name>
<dbReference type="InterPro" id="IPR036390">
    <property type="entry name" value="WH_DNA-bd_sf"/>
</dbReference>
<feature type="domain" description="HTH deoR-type" evidence="3">
    <location>
        <begin position="4"/>
        <end position="59"/>
    </location>
</feature>
<dbReference type="SMART" id="SM00420">
    <property type="entry name" value="HTH_DEOR"/>
    <property type="match status" value="1"/>
</dbReference>
<dbReference type="Proteomes" id="UP000236163">
    <property type="component" value="Unassembled WGS sequence"/>
</dbReference>
<dbReference type="GO" id="GO:0003700">
    <property type="term" value="F:DNA-binding transcription factor activity"/>
    <property type="evidence" value="ECO:0007669"/>
    <property type="project" value="InterPro"/>
</dbReference>
<evidence type="ECO:0000259" key="3">
    <source>
        <dbReference type="PROSITE" id="PS51000"/>
    </source>
</evidence>
<reference evidence="5" key="1">
    <citation type="submission" date="2017-12" db="EMBL/GenBank/DDBJ databases">
        <title>FDA dAtabase for Regulatory Grade micrObial Sequences (FDA-ARGOS): Supporting development and validation of Infectious Disease Dx tests.</title>
        <authorList>
            <person name="Sichtig H."/>
            <person name="Tallon L."/>
            <person name="Sadzewicz L."/>
            <person name="Sengamalay N."/>
            <person name="Nagaraj S."/>
            <person name="Vavikolanu K."/>
            <person name="Aluvathingal J."/>
            <person name="Nadendla S."/>
            <person name="Pirone D.C."/>
            <person name="Hoffman M."/>
            <person name="Muruvanda T."/>
            <person name="Allard M."/>
            <person name="Evans P."/>
        </authorList>
    </citation>
    <scope>NUCLEOTIDE SEQUENCE [LARGE SCALE GENOMIC DNA]</scope>
    <source>
        <strain evidence="5">FDAARGOS_55</strain>
    </source>
</reference>
<sequence length="262" mass="29358">MKSAIERRMEIANLVGVRGKVSVGDLTEYFGVSGATIRTDLRFLESMGHIVRSNGYVILNKGVIANFSAESRNRKETVVVGHEQDVAISAEKSNKTLFYSNGDGWEQKLTEIIGSLEQSLFIGAGALTRHWAQIQKWDSGLILTNDIQLVTSRLFPAPKMTVIMPGGIVNSEQMMFEGGKTEENLKEYRVENAILEVDNFVPEEGFFAAHENDVRFLRTLRTIAKKLVLIVRNENLSQIANFWIGDADFAEHFIYASEIKTP</sequence>
<dbReference type="PANTHER" id="PTHR30363">
    <property type="entry name" value="HTH-TYPE TRANSCRIPTIONAL REGULATOR SRLR-RELATED"/>
    <property type="match status" value="1"/>
</dbReference>
<keyword evidence="2" id="KW-0804">Transcription</keyword>